<dbReference type="AlphaFoldDB" id="A0A379D8W6"/>
<reference evidence="2 3" key="1">
    <citation type="submission" date="2018-06" db="EMBL/GenBank/DDBJ databases">
        <authorList>
            <consortium name="Pathogen Informatics"/>
            <person name="Doyle S."/>
        </authorList>
    </citation>
    <scope>NUCLEOTIDE SEQUENCE [LARGE SCALE GENOMIC DNA]</scope>
    <source>
        <strain evidence="2 3">NCTC11088</strain>
    </source>
</reference>
<gene>
    <name evidence="2" type="ORF">NCTC11088_00180</name>
</gene>
<dbReference type="InterPro" id="IPR011990">
    <property type="entry name" value="TPR-like_helical_dom_sf"/>
</dbReference>
<sequence>MIEKKIKEKIKDVVFIELKKTVKVKEIEIKKKIPLPVKMTSLLEGIQTGKLEEEFDLLRVTEGIVFLLGVEQDFKYKEEYKTIIENVHSNLKDYILYLSKYYLDNGELIESYIYLNAQDVLLKYDSDLYFTRLGVLEQIYNQNLESLEDEEKQNIISKLLKGYEEINKREEYPLAFYKLGYLNSGLKNYLKAMLYFKKFLNYEGNEELKNEVRVNLEEIEDNARMEEGEAYLRYGKFKEAENAFNKISKSYYEFDKVIYYKSIINYHLGYYDQANVLIEEALTTNSREEYYNHAALVNVALENIDKSIYWYEQGLKEFEESYTLNYNLGLLYYNLKDEKYKIYFKKAYKIESSDQLLSLIK</sequence>
<protein>
    <recommendedName>
        <fullName evidence="4">Tetratricopeptide repeat protein</fullName>
    </recommendedName>
</protein>
<proteinExistence type="predicted"/>
<accession>A0A379D8W6</accession>
<evidence type="ECO:0008006" key="4">
    <source>
        <dbReference type="Google" id="ProtNLM"/>
    </source>
</evidence>
<evidence type="ECO:0000256" key="1">
    <source>
        <dbReference type="SAM" id="Coils"/>
    </source>
</evidence>
<name>A0A379D8W6_9FIRM</name>
<evidence type="ECO:0000313" key="3">
    <source>
        <dbReference type="Proteomes" id="UP000254777"/>
    </source>
</evidence>
<dbReference type="SUPFAM" id="SSF48452">
    <property type="entry name" value="TPR-like"/>
    <property type="match status" value="1"/>
</dbReference>
<evidence type="ECO:0000313" key="2">
    <source>
        <dbReference type="EMBL" id="SUB74436.1"/>
    </source>
</evidence>
<dbReference type="Proteomes" id="UP000254777">
    <property type="component" value="Unassembled WGS sequence"/>
</dbReference>
<keyword evidence="1" id="KW-0175">Coiled coil</keyword>
<organism evidence="2 3">
    <name type="scientific">Peptoniphilus indolicus</name>
    <dbReference type="NCBI Taxonomy" id="33030"/>
    <lineage>
        <taxon>Bacteria</taxon>
        <taxon>Bacillati</taxon>
        <taxon>Bacillota</taxon>
        <taxon>Tissierellia</taxon>
        <taxon>Tissierellales</taxon>
        <taxon>Peptoniphilaceae</taxon>
        <taxon>Peptoniphilus</taxon>
    </lineage>
</organism>
<dbReference type="EMBL" id="UGTH01000001">
    <property type="protein sequence ID" value="SUB74436.1"/>
    <property type="molecule type" value="Genomic_DNA"/>
</dbReference>
<feature type="coiled-coil region" evidence="1">
    <location>
        <begin position="202"/>
        <end position="229"/>
    </location>
</feature>
<dbReference type="Gene3D" id="1.25.40.10">
    <property type="entry name" value="Tetratricopeptide repeat domain"/>
    <property type="match status" value="2"/>
</dbReference>
<dbReference type="RefSeq" id="WP_115311920.1">
    <property type="nucleotide sequence ID" value="NZ_UGTH01000001.1"/>
</dbReference>